<dbReference type="GO" id="GO:0007018">
    <property type="term" value="P:microtubule-based movement"/>
    <property type="evidence" value="ECO:0007669"/>
    <property type="project" value="InterPro"/>
</dbReference>
<dbReference type="GO" id="GO:0008017">
    <property type="term" value="F:microtubule binding"/>
    <property type="evidence" value="ECO:0007669"/>
    <property type="project" value="InterPro"/>
</dbReference>
<evidence type="ECO:0000313" key="5">
    <source>
        <dbReference type="Proteomes" id="UP000324632"/>
    </source>
</evidence>
<dbReference type="Pfam" id="PF00225">
    <property type="entry name" value="Kinesin"/>
    <property type="match status" value="1"/>
</dbReference>
<dbReference type="GO" id="GO:0014069">
    <property type="term" value="C:postsynaptic density"/>
    <property type="evidence" value="ECO:0007669"/>
    <property type="project" value="TreeGrafter"/>
</dbReference>
<reference evidence="4 5" key="1">
    <citation type="journal article" date="2019" name="Mol. Ecol. Resour.">
        <title>Chromosome-level genome assembly of Triplophysa tibetana, a fish adapted to the harsh high-altitude environment of the Tibetan Plateau.</title>
        <authorList>
            <person name="Yang X."/>
            <person name="Liu H."/>
            <person name="Ma Z."/>
            <person name="Zou Y."/>
            <person name="Zou M."/>
            <person name="Mao Y."/>
            <person name="Li X."/>
            <person name="Wang H."/>
            <person name="Chen T."/>
            <person name="Wang W."/>
            <person name="Yang R."/>
        </authorList>
    </citation>
    <scope>NUCLEOTIDE SEQUENCE [LARGE SCALE GENOMIC DNA]</scope>
    <source>
        <strain evidence="4">TTIB1903HZAU</strain>
        <tissue evidence="4">Muscle</tissue>
    </source>
</reference>
<keyword evidence="2" id="KW-0067">ATP-binding</keyword>
<dbReference type="GO" id="GO:0003777">
    <property type="term" value="F:microtubule motor activity"/>
    <property type="evidence" value="ECO:0007669"/>
    <property type="project" value="InterPro"/>
</dbReference>
<dbReference type="InterPro" id="IPR036961">
    <property type="entry name" value="Kinesin_motor_dom_sf"/>
</dbReference>
<evidence type="ECO:0000256" key="1">
    <source>
        <dbReference type="ARBA" id="ARBA00022741"/>
    </source>
</evidence>
<dbReference type="SUPFAM" id="SSF52540">
    <property type="entry name" value="P-loop containing nucleoside triphosphate hydrolases"/>
    <property type="match status" value="1"/>
</dbReference>
<evidence type="ECO:0000259" key="3">
    <source>
        <dbReference type="PROSITE" id="PS01179"/>
    </source>
</evidence>
<dbReference type="AlphaFoldDB" id="A0A5A9NF08"/>
<dbReference type="Proteomes" id="UP000324632">
    <property type="component" value="Chromosome 19"/>
</dbReference>
<dbReference type="PROSITE" id="PS01179">
    <property type="entry name" value="PID"/>
    <property type="match status" value="1"/>
</dbReference>
<comment type="caution">
    <text evidence="4">The sequence shown here is derived from an EMBL/GenBank/DDBJ whole genome shotgun (WGS) entry which is preliminary data.</text>
</comment>
<dbReference type="GO" id="GO:0005524">
    <property type="term" value="F:ATP binding"/>
    <property type="evidence" value="ECO:0007669"/>
    <property type="project" value="UniProtKB-KW"/>
</dbReference>
<dbReference type="InterPro" id="IPR027417">
    <property type="entry name" value="P-loop_NTPase"/>
</dbReference>
<sequence>MLRKVTGMDLVCDRRDLEDKVGRKAENRGRTIYPPSQVQSRGLMSCLRLALALGADGDMGETEIVTRSAEYIGSFPVDDICLDDQMHQLHSQLKSLKGCKSRQTVLLKFSVKGVKVFDEDETKLLMAHAMSRVSLTTARPSDAQFAFVSHNPGNSDVQLYCHLFRARHARAAQFLNLLLCRCFQLYFLEKHPEEAQAAQAKQTPKGTSVLRNARLNLKVFLCKSWHCAPVLEIHLYLKKSCEFNQFNGHAYRSLEFSYRRSFHTKISRKDVQRDRISSGGDTEVTYIPLYKRLFTSERHEKNAKFLVRASYLEIYKEEIRDLLGKETKQKLEVRHRSRNILSVVCTYGTSPCIRSTVLGNVRGLWTRAGGIALWPTRS</sequence>
<evidence type="ECO:0000313" key="4">
    <source>
        <dbReference type="EMBL" id="KAA0707459.1"/>
    </source>
</evidence>
<accession>A0A5A9NF08</accession>
<protein>
    <submittedName>
        <fullName evidence="4">SH2 domain-containing protein 5</fullName>
    </submittedName>
</protein>
<dbReference type="Pfam" id="PF00640">
    <property type="entry name" value="PID"/>
    <property type="match status" value="1"/>
</dbReference>
<gene>
    <name evidence="4" type="ORF">E1301_Tti016324</name>
</gene>
<dbReference type="Gene3D" id="2.30.29.30">
    <property type="entry name" value="Pleckstrin-homology domain (PH domain)/Phosphotyrosine-binding domain (PTB)"/>
    <property type="match status" value="1"/>
</dbReference>
<name>A0A5A9NF08_9TELE</name>
<dbReference type="Gene3D" id="3.40.850.10">
    <property type="entry name" value="Kinesin motor domain"/>
    <property type="match status" value="1"/>
</dbReference>
<organism evidence="4 5">
    <name type="scientific">Triplophysa tibetana</name>
    <dbReference type="NCBI Taxonomy" id="1572043"/>
    <lineage>
        <taxon>Eukaryota</taxon>
        <taxon>Metazoa</taxon>
        <taxon>Chordata</taxon>
        <taxon>Craniata</taxon>
        <taxon>Vertebrata</taxon>
        <taxon>Euteleostomi</taxon>
        <taxon>Actinopterygii</taxon>
        <taxon>Neopterygii</taxon>
        <taxon>Teleostei</taxon>
        <taxon>Ostariophysi</taxon>
        <taxon>Cypriniformes</taxon>
        <taxon>Nemacheilidae</taxon>
        <taxon>Triplophysa</taxon>
    </lineage>
</organism>
<dbReference type="PANTHER" id="PTHR15832:SF3">
    <property type="entry name" value="SH2 DOMAIN-CONTAINING PROTEIN 5"/>
    <property type="match status" value="1"/>
</dbReference>
<dbReference type="InterPro" id="IPR006020">
    <property type="entry name" value="PTB/PI_dom"/>
</dbReference>
<dbReference type="GO" id="GO:0048731">
    <property type="term" value="P:system development"/>
    <property type="evidence" value="ECO:0007669"/>
    <property type="project" value="UniProtKB-ARBA"/>
</dbReference>
<dbReference type="EMBL" id="SOYY01000019">
    <property type="protein sequence ID" value="KAA0707459.1"/>
    <property type="molecule type" value="Genomic_DNA"/>
</dbReference>
<dbReference type="InterPro" id="IPR011993">
    <property type="entry name" value="PH-like_dom_sf"/>
</dbReference>
<feature type="domain" description="PID" evidence="3">
    <location>
        <begin position="65"/>
        <end position="187"/>
    </location>
</feature>
<evidence type="ECO:0000256" key="2">
    <source>
        <dbReference type="ARBA" id="ARBA00022840"/>
    </source>
</evidence>
<dbReference type="PANTHER" id="PTHR15832">
    <property type="entry name" value="SHC (SRC HOMOLOGY DOMAIN C-TERMINAL) ADAPTOR HOMOLOG"/>
    <property type="match status" value="1"/>
</dbReference>
<proteinExistence type="predicted"/>
<dbReference type="CDD" id="cd13157">
    <property type="entry name" value="PTB_tensin-related"/>
    <property type="match status" value="1"/>
</dbReference>
<dbReference type="SMART" id="SM00462">
    <property type="entry name" value="PTB"/>
    <property type="match status" value="1"/>
</dbReference>
<dbReference type="SUPFAM" id="SSF50729">
    <property type="entry name" value="PH domain-like"/>
    <property type="match status" value="1"/>
</dbReference>
<keyword evidence="5" id="KW-1185">Reference proteome</keyword>
<keyword evidence="1" id="KW-0547">Nucleotide-binding</keyword>
<dbReference type="InterPro" id="IPR001752">
    <property type="entry name" value="Kinesin_motor_dom"/>
</dbReference>